<feature type="signal peptide" evidence="2">
    <location>
        <begin position="1"/>
        <end position="20"/>
    </location>
</feature>
<sequence>MINKKLVVAVCWVLSSVAYAERPVVEHGLIAGASVQVGSYEEDGADSVSPIGGLLSLEKPLTDNFSLRADYAFGLEADSTEVGTTEVDVSLGNMFSGFAKVQTSDIAGFRLYGLLGVSKAEFRAEVVDTEDEATDGDTGLSYGLGVTAGIKPGLTVNGEFVSYLSEDDYSYSGFNFGLSKLF</sequence>
<accession>A0A1N7PCH4</accession>
<dbReference type="SUPFAM" id="SSF56925">
    <property type="entry name" value="OMPA-like"/>
    <property type="match status" value="1"/>
</dbReference>
<reference evidence="5" key="1">
    <citation type="submission" date="2017-01" db="EMBL/GenBank/DDBJ databases">
        <authorList>
            <person name="Varghese N."/>
            <person name="Submissions S."/>
        </authorList>
    </citation>
    <scope>NUCLEOTIDE SEQUENCE [LARGE SCALE GENOMIC DNA]</scope>
    <source>
        <strain evidence="5">DSM 24913</strain>
    </source>
</reference>
<dbReference type="InterPro" id="IPR027385">
    <property type="entry name" value="Beta-barrel_OMP"/>
</dbReference>
<keyword evidence="1 2" id="KW-0732">Signal</keyword>
<dbReference type="STRING" id="484498.SAMN05421686_10991"/>
<dbReference type="Gene3D" id="2.40.160.20">
    <property type="match status" value="1"/>
</dbReference>
<dbReference type="EMBL" id="FTOH01000009">
    <property type="protein sequence ID" value="SIT08335.1"/>
    <property type="molecule type" value="Genomic_DNA"/>
</dbReference>
<evidence type="ECO:0000313" key="5">
    <source>
        <dbReference type="Proteomes" id="UP000185639"/>
    </source>
</evidence>
<keyword evidence="5" id="KW-1185">Reference proteome</keyword>
<proteinExistence type="predicted"/>
<dbReference type="InterPro" id="IPR011250">
    <property type="entry name" value="OMP/PagP_B-barrel"/>
</dbReference>
<dbReference type="OrthoDB" id="5901526at2"/>
<evidence type="ECO:0000256" key="2">
    <source>
        <dbReference type="SAM" id="SignalP"/>
    </source>
</evidence>
<feature type="domain" description="Outer membrane protein beta-barrel" evidence="3">
    <location>
        <begin position="14"/>
        <end position="179"/>
    </location>
</feature>
<dbReference type="RefSeq" id="WP_076517142.1">
    <property type="nucleotide sequence ID" value="NZ_FTOH01000009.1"/>
</dbReference>
<evidence type="ECO:0000259" key="3">
    <source>
        <dbReference type="Pfam" id="PF13505"/>
    </source>
</evidence>
<dbReference type="Proteomes" id="UP000185639">
    <property type="component" value="Unassembled WGS sequence"/>
</dbReference>
<protein>
    <submittedName>
        <fullName evidence="4">Outer membrane protein beta-barrel domain-containing protein</fullName>
    </submittedName>
</protein>
<gene>
    <name evidence="4" type="ORF">SAMN05421686_10991</name>
</gene>
<name>A0A1N7PCH4_9GAMM</name>
<evidence type="ECO:0000313" key="4">
    <source>
        <dbReference type="EMBL" id="SIT08335.1"/>
    </source>
</evidence>
<evidence type="ECO:0000256" key="1">
    <source>
        <dbReference type="ARBA" id="ARBA00022729"/>
    </source>
</evidence>
<dbReference type="Pfam" id="PF13505">
    <property type="entry name" value="OMP_b-brl"/>
    <property type="match status" value="1"/>
</dbReference>
<dbReference type="AlphaFoldDB" id="A0A1N7PCH4"/>
<feature type="chain" id="PRO_5012275386" evidence="2">
    <location>
        <begin position="21"/>
        <end position="182"/>
    </location>
</feature>
<organism evidence="4 5">
    <name type="scientific">Thalassolituus maritimus</name>
    <dbReference type="NCBI Taxonomy" id="484498"/>
    <lineage>
        <taxon>Bacteria</taxon>
        <taxon>Pseudomonadati</taxon>
        <taxon>Pseudomonadota</taxon>
        <taxon>Gammaproteobacteria</taxon>
        <taxon>Oceanospirillales</taxon>
        <taxon>Oceanospirillaceae</taxon>
        <taxon>Thalassolituus</taxon>
    </lineage>
</organism>